<protein>
    <submittedName>
        <fullName evidence="2">Cell wall assembly protein</fullName>
    </submittedName>
</protein>
<reference evidence="2 3" key="1">
    <citation type="submission" date="2014-06" db="EMBL/GenBank/DDBJ databases">
        <title>Draft genome sequence of Bacillus manliponensis JCM 15802 (MCCC 1A00708).</title>
        <authorList>
            <person name="Lai Q."/>
            <person name="Liu Y."/>
            <person name="Shao Z."/>
        </authorList>
    </citation>
    <scope>NUCLEOTIDE SEQUENCE [LARGE SCALE GENOMIC DNA]</scope>
    <source>
        <strain evidence="2 3">JCM 15802</strain>
    </source>
</reference>
<dbReference type="SUPFAM" id="SSF160631">
    <property type="entry name" value="SMI1/KNR4-like"/>
    <property type="match status" value="1"/>
</dbReference>
<dbReference type="Pfam" id="PF14568">
    <property type="entry name" value="SUKH_6"/>
    <property type="match status" value="1"/>
</dbReference>
<dbReference type="SMART" id="SM00860">
    <property type="entry name" value="SMI1_KNR4"/>
    <property type="match status" value="1"/>
</dbReference>
<comment type="caution">
    <text evidence="2">The sequence shown here is derived from an EMBL/GenBank/DDBJ whole genome shotgun (WGS) entry which is preliminary data.</text>
</comment>
<dbReference type="InterPro" id="IPR037883">
    <property type="entry name" value="Knr4/Smi1-like_sf"/>
</dbReference>
<dbReference type="eggNOG" id="ENOG502ZBAM">
    <property type="taxonomic scope" value="Bacteria"/>
</dbReference>
<name>A0A073JSD4_9BACI</name>
<feature type="domain" description="Knr4/Smi1-like" evidence="1">
    <location>
        <begin position="13"/>
        <end position="154"/>
    </location>
</feature>
<evidence type="ECO:0000313" key="2">
    <source>
        <dbReference type="EMBL" id="KEK17959.1"/>
    </source>
</evidence>
<keyword evidence="3" id="KW-1185">Reference proteome</keyword>
<dbReference type="InterPro" id="IPR018958">
    <property type="entry name" value="Knr4/Smi1-like_dom"/>
</dbReference>
<dbReference type="Gene3D" id="3.40.1580.10">
    <property type="entry name" value="SMI1/KNR4-like"/>
    <property type="match status" value="1"/>
</dbReference>
<gene>
    <name evidence="2" type="ORF">BAMA_07955</name>
</gene>
<proteinExistence type="predicted"/>
<dbReference type="Proteomes" id="UP000027822">
    <property type="component" value="Unassembled WGS sequence"/>
</dbReference>
<sequence>MKIDEKTSVKPFPSDERIAWFEQSYRIKLPQSYIDFLKKYNGATPITNVLKIDRQEYVIERFLCLLDNPKEHSVDGWYDLTSVLTQLDGRLIDDEELIGMNIIPIAAMFAGDFICLDFRNSENPEIVIWDHEESEELEPATTVIASSFEEFLTMLS</sequence>
<evidence type="ECO:0000313" key="3">
    <source>
        <dbReference type="Proteomes" id="UP000027822"/>
    </source>
</evidence>
<dbReference type="RefSeq" id="WP_034642098.1">
    <property type="nucleotide sequence ID" value="NZ_CBCSJC010000016.1"/>
</dbReference>
<dbReference type="OrthoDB" id="2223083at2"/>
<accession>A0A073JSD4</accession>
<dbReference type="AlphaFoldDB" id="A0A073JSD4"/>
<dbReference type="EMBL" id="JOTN01000019">
    <property type="protein sequence ID" value="KEK17959.1"/>
    <property type="molecule type" value="Genomic_DNA"/>
</dbReference>
<evidence type="ECO:0000259" key="1">
    <source>
        <dbReference type="SMART" id="SM00860"/>
    </source>
</evidence>
<organism evidence="2 3">
    <name type="scientific">Bacillus manliponensis</name>
    <dbReference type="NCBI Taxonomy" id="574376"/>
    <lineage>
        <taxon>Bacteria</taxon>
        <taxon>Bacillati</taxon>
        <taxon>Bacillota</taxon>
        <taxon>Bacilli</taxon>
        <taxon>Bacillales</taxon>
        <taxon>Bacillaceae</taxon>
        <taxon>Bacillus</taxon>
        <taxon>Bacillus cereus group</taxon>
    </lineage>
</organism>